<dbReference type="HAMAP" id="MF_00206">
    <property type="entry name" value="Lipoyl_synth"/>
    <property type="match status" value="1"/>
</dbReference>
<dbReference type="SFLD" id="SFLDG01058">
    <property type="entry name" value="lipoyl_synthase_like"/>
    <property type="match status" value="1"/>
</dbReference>
<dbReference type="EC" id="2.8.1.8" evidence="9"/>
<feature type="binding site" evidence="9">
    <location>
        <position position="274"/>
    </location>
    <ligand>
        <name>[4Fe-4S] cluster</name>
        <dbReference type="ChEBI" id="CHEBI:49883"/>
        <label>1</label>
    </ligand>
</feature>
<evidence type="ECO:0000256" key="2">
    <source>
        <dbReference type="ARBA" id="ARBA00022490"/>
    </source>
</evidence>
<dbReference type="UniPathway" id="UPA00538">
    <property type="reaction ID" value="UER00593"/>
</dbReference>
<organism evidence="11">
    <name type="scientific">candidate division WOR-3 bacterium</name>
    <dbReference type="NCBI Taxonomy" id="2052148"/>
    <lineage>
        <taxon>Bacteria</taxon>
        <taxon>Bacteria division WOR-3</taxon>
    </lineage>
</organism>
<dbReference type="InterPro" id="IPR031691">
    <property type="entry name" value="LIAS_N"/>
</dbReference>
<dbReference type="NCBIfam" id="NF004019">
    <property type="entry name" value="PRK05481.1"/>
    <property type="match status" value="1"/>
</dbReference>
<feature type="binding site" evidence="9">
    <location>
        <position position="59"/>
    </location>
    <ligand>
        <name>[4Fe-4S] cluster</name>
        <dbReference type="ChEBI" id="CHEBI:49883"/>
        <label>2</label>
        <note>4Fe-4S-S-AdoMet</note>
    </ligand>
</feature>
<dbReference type="PROSITE" id="PS51918">
    <property type="entry name" value="RADICAL_SAM"/>
    <property type="match status" value="1"/>
</dbReference>
<keyword evidence="7 9" id="KW-0411">Iron-sulfur</keyword>
<dbReference type="NCBIfam" id="TIGR00510">
    <property type="entry name" value="lipA"/>
    <property type="match status" value="1"/>
</dbReference>
<keyword evidence="5 9" id="KW-0479">Metal-binding</keyword>
<feature type="binding site" evidence="9">
    <location>
        <position position="33"/>
    </location>
    <ligand>
        <name>[4Fe-4S] cluster</name>
        <dbReference type="ChEBI" id="CHEBI:49883"/>
        <label>1</label>
    </ligand>
</feature>
<evidence type="ECO:0000256" key="3">
    <source>
        <dbReference type="ARBA" id="ARBA00022679"/>
    </source>
</evidence>
<keyword evidence="3 9" id="KW-0808">Transferase</keyword>
<dbReference type="GO" id="GO:0016992">
    <property type="term" value="F:lipoate synthase activity"/>
    <property type="evidence" value="ECO:0007669"/>
    <property type="project" value="UniProtKB-UniRule"/>
</dbReference>
<dbReference type="EMBL" id="DTMZ01000047">
    <property type="protein sequence ID" value="HGD12886.1"/>
    <property type="molecule type" value="Genomic_DNA"/>
</dbReference>
<evidence type="ECO:0000256" key="5">
    <source>
        <dbReference type="ARBA" id="ARBA00022723"/>
    </source>
</evidence>
<protein>
    <recommendedName>
        <fullName evidence="9">Lipoyl synthase</fullName>
        <ecNumber evidence="9">2.8.1.8</ecNumber>
    </recommendedName>
    <alternativeName>
        <fullName evidence="9">Lip-syn</fullName>
        <shortName evidence="9">LS</shortName>
    </alternativeName>
    <alternativeName>
        <fullName evidence="9">Lipoate synthase</fullName>
    </alternativeName>
    <alternativeName>
        <fullName evidence="9">Lipoic acid synthase</fullName>
    </alternativeName>
    <alternativeName>
        <fullName evidence="9">Sulfur insertion protein LipA</fullName>
    </alternativeName>
</protein>
<comment type="pathway">
    <text evidence="9">Protein modification; protein lipoylation via endogenous pathway; protein N(6)-(lipoyl)lysine from octanoyl-[acyl-carrier-protein]: step 2/2.</text>
</comment>
<comment type="function">
    <text evidence="9">Catalyzes the radical-mediated insertion of two sulfur atoms into the C-6 and C-8 positions of the octanoyl moiety bound to the lipoyl domains of lipoate-dependent enzymes, thereby converting the octanoylated domains into lipoylated derivatives.</text>
</comment>
<dbReference type="GO" id="GO:0051539">
    <property type="term" value="F:4 iron, 4 sulfur cluster binding"/>
    <property type="evidence" value="ECO:0007669"/>
    <property type="project" value="UniProtKB-UniRule"/>
</dbReference>
<keyword evidence="1 9" id="KW-0004">4Fe-4S</keyword>
<dbReference type="InterPro" id="IPR003698">
    <property type="entry name" value="Lipoyl_synth"/>
</dbReference>
<evidence type="ECO:0000313" key="11">
    <source>
        <dbReference type="EMBL" id="HGD12886.1"/>
    </source>
</evidence>
<dbReference type="GO" id="GO:0009249">
    <property type="term" value="P:protein lipoylation"/>
    <property type="evidence" value="ECO:0007669"/>
    <property type="project" value="UniProtKB-UniRule"/>
</dbReference>
<dbReference type="GO" id="GO:0046872">
    <property type="term" value="F:metal ion binding"/>
    <property type="evidence" value="ECO:0007669"/>
    <property type="project" value="UniProtKB-KW"/>
</dbReference>
<comment type="catalytic activity">
    <reaction evidence="8 9">
        <text>[[Fe-S] cluster scaffold protein carrying a second [4Fe-4S](2+) cluster] + N(6)-octanoyl-L-lysyl-[protein] + 2 oxidized [2Fe-2S]-[ferredoxin] + 2 S-adenosyl-L-methionine + 4 H(+) = [[Fe-S] cluster scaffold protein] + N(6)-[(R)-dihydrolipoyl]-L-lysyl-[protein] + 4 Fe(3+) + 2 hydrogen sulfide + 2 5'-deoxyadenosine + 2 L-methionine + 2 reduced [2Fe-2S]-[ferredoxin]</text>
        <dbReference type="Rhea" id="RHEA:16585"/>
        <dbReference type="Rhea" id="RHEA-COMP:9928"/>
        <dbReference type="Rhea" id="RHEA-COMP:10000"/>
        <dbReference type="Rhea" id="RHEA-COMP:10001"/>
        <dbReference type="Rhea" id="RHEA-COMP:10475"/>
        <dbReference type="Rhea" id="RHEA-COMP:14568"/>
        <dbReference type="Rhea" id="RHEA-COMP:14569"/>
        <dbReference type="ChEBI" id="CHEBI:15378"/>
        <dbReference type="ChEBI" id="CHEBI:17319"/>
        <dbReference type="ChEBI" id="CHEBI:29034"/>
        <dbReference type="ChEBI" id="CHEBI:29919"/>
        <dbReference type="ChEBI" id="CHEBI:33722"/>
        <dbReference type="ChEBI" id="CHEBI:33737"/>
        <dbReference type="ChEBI" id="CHEBI:33738"/>
        <dbReference type="ChEBI" id="CHEBI:57844"/>
        <dbReference type="ChEBI" id="CHEBI:59789"/>
        <dbReference type="ChEBI" id="CHEBI:78809"/>
        <dbReference type="ChEBI" id="CHEBI:83100"/>
        <dbReference type="EC" id="2.8.1.8"/>
    </reaction>
</comment>
<evidence type="ECO:0000256" key="7">
    <source>
        <dbReference type="ARBA" id="ARBA00023014"/>
    </source>
</evidence>
<comment type="caution">
    <text evidence="11">The sequence shown here is derived from an EMBL/GenBank/DDBJ whole genome shotgun (WGS) entry which is preliminary data.</text>
</comment>
<dbReference type="SMART" id="SM00729">
    <property type="entry name" value="Elp3"/>
    <property type="match status" value="1"/>
</dbReference>
<dbReference type="PIRSF" id="PIRSF005963">
    <property type="entry name" value="Lipoyl_synth"/>
    <property type="match status" value="1"/>
</dbReference>
<feature type="binding site" evidence="9">
    <location>
        <position position="66"/>
    </location>
    <ligand>
        <name>[4Fe-4S] cluster</name>
        <dbReference type="ChEBI" id="CHEBI:49883"/>
        <label>2</label>
        <note>4Fe-4S-S-AdoMet</note>
    </ligand>
</feature>
<evidence type="ECO:0000256" key="6">
    <source>
        <dbReference type="ARBA" id="ARBA00023004"/>
    </source>
</evidence>
<dbReference type="PANTHER" id="PTHR10949">
    <property type="entry name" value="LIPOYL SYNTHASE"/>
    <property type="match status" value="1"/>
</dbReference>
<dbReference type="AlphaFoldDB" id="A0A7V3UZQ4"/>
<dbReference type="GO" id="GO:0005737">
    <property type="term" value="C:cytoplasm"/>
    <property type="evidence" value="ECO:0007669"/>
    <property type="project" value="UniProtKB-SubCell"/>
</dbReference>
<evidence type="ECO:0000259" key="10">
    <source>
        <dbReference type="PROSITE" id="PS51918"/>
    </source>
</evidence>
<evidence type="ECO:0000256" key="9">
    <source>
        <dbReference type="HAMAP-Rule" id="MF_00206"/>
    </source>
</evidence>
<feature type="binding site" evidence="9">
    <location>
        <position position="63"/>
    </location>
    <ligand>
        <name>[4Fe-4S] cluster</name>
        <dbReference type="ChEBI" id="CHEBI:49883"/>
        <label>2</label>
        <note>4Fe-4S-S-AdoMet</note>
    </ligand>
</feature>
<dbReference type="FunFam" id="3.20.20.70:FF:000040">
    <property type="entry name" value="Lipoyl synthase"/>
    <property type="match status" value="1"/>
</dbReference>
<evidence type="ECO:0000256" key="1">
    <source>
        <dbReference type="ARBA" id="ARBA00022485"/>
    </source>
</evidence>
<proteinExistence type="inferred from homology"/>
<dbReference type="InterPro" id="IPR007197">
    <property type="entry name" value="rSAM"/>
</dbReference>
<dbReference type="Pfam" id="PF04055">
    <property type="entry name" value="Radical_SAM"/>
    <property type="match status" value="1"/>
</dbReference>
<dbReference type="SUPFAM" id="SSF102114">
    <property type="entry name" value="Radical SAM enzymes"/>
    <property type="match status" value="1"/>
</dbReference>
<reference evidence="11" key="1">
    <citation type="journal article" date="2020" name="mSystems">
        <title>Genome- and Community-Level Interaction Insights into Carbon Utilization and Element Cycling Functions of Hydrothermarchaeota in Hydrothermal Sediment.</title>
        <authorList>
            <person name="Zhou Z."/>
            <person name="Liu Y."/>
            <person name="Xu W."/>
            <person name="Pan J."/>
            <person name="Luo Z.H."/>
            <person name="Li M."/>
        </authorList>
    </citation>
    <scope>NUCLEOTIDE SEQUENCE [LARGE SCALE GENOMIC DNA]</scope>
    <source>
        <strain evidence="11">SpSt-914</strain>
    </source>
</reference>
<dbReference type="SFLD" id="SFLDS00029">
    <property type="entry name" value="Radical_SAM"/>
    <property type="match status" value="1"/>
</dbReference>
<feature type="binding site" evidence="9">
    <location>
        <position position="38"/>
    </location>
    <ligand>
        <name>[4Fe-4S] cluster</name>
        <dbReference type="ChEBI" id="CHEBI:49883"/>
        <label>1</label>
    </ligand>
</feature>
<name>A0A7V3UZQ4_UNCW3</name>
<dbReference type="NCBIfam" id="NF009544">
    <property type="entry name" value="PRK12928.1"/>
    <property type="match status" value="1"/>
</dbReference>
<keyword evidence="4 9" id="KW-0949">S-adenosyl-L-methionine</keyword>
<dbReference type="InterPro" id="IPR013785">
    <property type="entry name" value="Aldolase_TIM"/>
</dbReference>
<comment type="similarity">
    <text evidence="9">Belongs to the radical SAM superfamily. Lipoyl synthase family.</text>
</comment>
<dbReference type="InterPro" id="IPR006638">
    <property type="entry name" value="Elp3/MiaA/NifB-like_rSAM"/>
</dbReference>
<dbReference type="Gene3D" id="3.20.20.70">
    <property type="entry name" value="Aldolase class I"/>
    <property type="match status" value="1"/>
</dbReference>
<feature type="domain" description="Radical SAM core" evidence="10">
    <location>
        <begin position="45"/>
        <end position="263"/>
    </location>
</feature>
<sequence>MRKPEWIKARLPTGEQFNRVNQILNKYRLNTVCSSARCPNLGECWNNGTATIMILGDTCTRHCRFCSVKNGNPQGKFDLDEPERVAAAVQELGLKYVVLTSVDRDDLEDFGAGIFARTIREIKKKNPSVQVEVLAPDFGTEAELIKNVLAAHPDVFAHNLETVARLTPFVRDRRAGFNRSLLVLELAKKIAPQILTKSGLMVGLGEKVEEIIQTLHQLRSVNCDFVTIGQYLQPNRSCLPVVRYLTPQEFNQLENFARELGFRQVFAGPLVRSSFRAAEMFNTIVPTLS</sequence>
<dbReference type="SFLD" id="SFLDF00271">
    <property type="entry name" value="lipoyl_synthase"/>
    <property type="match status" value="1"/>
</dbReference>
<comment type="subcellular location">
    <subcellularLocation>
        <location evidence="9">Cytoplasm</location>
    </subcellularLocation>
</comment>
<accession>A0A7V3UZQ4</accession>
<dbReference type="CDD" id="cd01335">
    <property type="entry name" value="Radical_SAM"/>
    <property type="match status" value="1"/>
</dbReference>
<dbReference type="InterPro" id="IPR058240">
    <property type="entry name" value="rSAM_sf"/>
</dbReference>
<feature type="binding site" evidence="9">
    <location>
        <position position="44"/>
    </location>
    <ligand>
        <name>[4Fe-4S] cluster</name>
        <dbReference type="ChEBI" id="CHEBI:49883"/>
        <label>1</label>
    </ligand>
</feature>
<evidence type="ECO:0000256" key="4">
    <source>
        <dbReference type="ARBA" id="ARBA00022691"/>
    </source>
</evidence>
<comment type="cofactor">
    <cofactor evidence="9">
        <name>[4Fe-4S] cluster</name>
        <dbReference type="ChEBI" id="CHEBI:49883"/>
    </cofactor>
    <text evidence="9">Binds 2 [4Fe-4S] clusters per subunit. One cluster is coordinated with 3 cysteines and an exchangeable S-adenosyl-L-methionine.</text>
</comment>
<keyword evidence="2 9" id="KW-0963">Cytoplasm</keyword>
<dbReference type="Pfam" id="PF16881">
    <property type="entry name" value="LIAS_N"/>
    <property type="match status" value="1"/>
</dbReference>
<gene>
    <name evidence="9 11" type="primary">lipA</name>
    <name evidence="11" type="ORF">ENX16_02225</name>
</gene>
<keyword evidence="6 9" id="KW-0408">Iron</keyword>
<evidence type="ECO:0000256" key="8">
    <source>
        <dbReference type="ARBA" id="ARBA00047326"/>
    </source>
</evidence>
<dbReference type="PANTHER" id="PTHR10949:SF0">
    <property type="entry name" value="LIPOYL SYNTHASE, MITOCHONDRIAL"/>
    <property type="match status" value="1"/>
</dbReference>